<sequence length="66" mass="7754">MSIIVGYVIPAFAKREFHRKSRFYFLLEIFMSNGKAQDRVETTNGSPRAAVLLMLFLSWLRWRTAD</sequence>
<dbReference type="Proteomes" id="UP000269199">
    <property type="component" value="Chromosome"/>
</dbReference>
<gene>
    <name evidence="1" type="ORF">RC54_07690</name>
</gene>
<organism evidence="1 2">
    <name type="scientific">Herbaspirillum rubrisubalbicans</name>
    <dbReference type="NCBI Taxonomy" id="80842"/>
    <lineage>
        <taxon>Bacteria</taxon>
        <taxon>Pseudomonadati</taxon>
        <taxon>Pseudomonadota</taxon>
        <taxon>Betaproteobacteria</taxon>
        <taxon>Burkholderiales</taxon>
        <taxon>Oxalobacteraceae</taxon>
        <taxon>Herbaspirillum</taxon>
    </lineage>
</organism>
<dbReference type="EMBL" id="CP024996">
    <property type="protein sequence ID" value="AYR23716.1"/>
    <property type="molecule type" value="Genomic_DNA"/>
</dbReference>
<proteinExistence type="predicted"/>
<reference evidence="1 2" key="1">
    <citation type="submission" date="2017-11" db="EMBL/GenBank/DDBJ databases">
        <title>Complete genome sequence of Herbaspirillum rubrisubalbicans DSM 11543.</title>
        <authorList>
            <person name="Chen M."/>
            <person name="An Q."/>
        </authorList>
    </citation>
    <scope>NUCLEOTIDE SEQUENCE [LARGE SCALE GENOMIC DNA]</scope>
    <source>
        <strain evidence="1 2">DSM 11543</strain>
    </source>
</reference>
<dbReference type="AlphaFoldDB" id="A0AAD0U7K3"/>
<accession>A0AAD0U7K3</accession>
<protein>
    <submittedName>
        <fullName evidence="1">Uncharacterized protein</fullName>
    </submittedName>
</protein>
<evidence type="ECO:0000313" key="2">
    <source>
        <dbReference type="Proteomes" id="UP000269199"/>
    </source>
</evidence>
<name>A0AAD0U7K3_9BURK</name>
<evidence type="ECO:0000313" key="1">
    <source>
        <dbReference type="EMBL" id="AYR23716.1"/>
    </source>
</evidence>